<gene>
    <name evidence="2" type="ORF">ACFOSU_09120</name>
</gene>
<dbReference type="Pfam" id="PF11383">
    <property type="entry name" value="DUF3187"/>
    <property type="match status" value="1"/>
</dbReference>
<feature type="signal peptide" evidence="1">
    <location>
        <begin position="1"/>
        <end position="21"/>
    </location>
</feature>
<protein>
    <submittedName>
        <fullName evidence="2">DUF3187 family protein</fullName>
    </submittedName>
</protein>
<evidence type="ECO:0000313" key="2">
    <source>
        <dbReference type="EMBL" id="MFC3104052.1"/>
    </source>
</evidence>
<reference evidence="3" key="1">
    <citation type="journal article" date="2019" name="Int. J. Syst. Evol. Microbiol.">
        <title>The Global Catalogue of Microorganisms (GCM) 10K type strain sequencing project: providing services to taxonomists for standard genome sequencing and annotation.</title>
        <authorList>
            <consortium name="The Broad Institute Genomics Platform"/>
            <consortium name="The Broad Institute Genome Sequencing Center for Infectious Disease"/>
            <person name="Wu L."/>
            <person name="Ma J."/>
        </authorList>
    </citation>
    <scope>NUCLEOTIDE SEQUENCE [LARGE SCALE GENOMIC DNA]</scope>
    <source>
        <strain evidence="3">KCTC 52640</strain>
    </source>
</reference>
<dbReference type="InterPro" id="IPR021523">
    <property type="entry name" value="DUF3187"/>
</dbReference>
<comment type="caution">
    <text evidence="2">The sequence shown here is derived from an EMBL/GenBank/DDBJ whole genome shotgun (WGS) entry which is preliminary data.</text>
</comment>
<feature type="chain" id="PRO_5046358959" evidence="1">
    <location>
        <begin position="22"/>
        <end position="339"/>
    </location>
</feature>
<keyword evidence="1" id="KW-0732">Signal</keyword>
<keyword evidence="3" id="KW-1185">Reference proteome</keyword>
<proteinExistence type="predicted"/>
<accession>A0ABV7ER18</accession>
<evidence type="ECO:0000256" key="1">
    <source>
        <dbReference type="SAM" id="SignalP"/>
    </source>
</evidence>
<evidence type="ECO:0000313" key="3">
    <source>
        <dbReference type="Proteomes" id="UP001595462"/>
    </source>
</evidence>
<name>A0ABV7ER18_9GAMM</name>
<dbReference type="Proteomes" id="UP001595462">
    <property type="component" value="Unassembled WGS sequence"/>
</dbReference>
<organism evidence="2 3">
    <name type="scientific">Salinisphaera aquimarina</name>
    <dbReference type="NCBI Taxonomy" id="2094031"/>
    <lineage>
        <taxon>Bacteria</taxon>
        <taxon>Pseudomonadati</taxon>
        <taxon>Pseudomonadota</taxon>
        <taxon>Gammaproteobacteria</taxon>
        <taxon>Salinisphaerales</taxon>
        <taxon>Salinisphaeraceae</taxon>
        <taxon>Salinisphaera</taxon>
    </lineage>
</organism>
<sequence length="339" mass="36006">MGAGRTGRVLAWLICVGLAWAGLTGAAAADDDTVPRPFSFSDQSPTVAIYGLPRAQGYTVAERGHWHAGVQVDYTSHYTAQDNAREQLLFDGETTRAALLFRRGFAHRWQASIEIPFVDHSGGIGDGFIDDFHDTFGFADGGRSRAPRDRQQFRYRRDGRLALDVSDSPSGLGDVRMGLKKRLPGIGGWGAAVAGELKLPTGDADRLTGSGGTDVALWATVGNNQNGASDWRLLAGAGGLYSGEGDVLSDQRVQGVGFGWASIGYALTPDFVVQVQANTHSAFYENTGLEALDGVAVQGALGLDWQVTERSALAFAIIEDLNTGASPDVSFTLGLQHGF</sequence>
<dbReference type="RefSeq" id="WP_380688663.1">
    <property type="nucleotide sequence ID" value="NZ_JBHRSS010000003.1"/>
</dbReference>
<dbReference type="EMBL" id="JBHRSS010000003">
    <property type="protein sequence ID" value="MFC3104052.1"/>
    <property type="molecule type" value="Genomic_DNA"/>
</dbReference>